<keyword evidence="4" id="KW-0645">Protease</keyword>
<dbReference type="Pfam" id="PF05547">
    <property type="entry name" value="Peptidase_M6"/>
    <property type="match status" value="1"/>
</dbReference>
<dbReference type="PANTHER" id="PTHR41775:SF1">
    <property type="entry name" value="PEPTIDASE M6-LIKE DOMAIN-CONTAINING PROTEIN"/>
    <property type="match status" value="1"/>
</dbReference>
<evidence type="ECO:0000256" key="1">
    <source>
        <dbReference type="SAM" id="MobiDB-lite"/>
    </source>
</evidence>
<feature type="chain" id="PRO_5045356385" evidence="2">
    <location>
        <begin position="21"/>
        <end position="730"/>
    </location>
</feature>
<evidence type="ECO:0000256" key="2">
    <source>
        <dbReference type="SAM" id="SignalP"/>
    </source>
</evidence>
<feature type="compositionally biased region" description="Low complexity" evidence="1">
    <location>
        <begin position="565"/>
        <end position="601"/>
    </location>
</feature>
<sequence>MSWWKCILIGSLVGSASVWAVKAAPFLINSTQPDGSVVQIRKVGNEHFNYTLTGEDSVLVVRDSAGYWNYADEHGKKTGMRVHAKSKRGTKEKNFLKKRNSRQILERFHENRLKKLKEQQADSSSGPMMLQSSTATPQKANGWPGWGGWTTEDAVTNNWPTRPNMSTVKTEGDVRGLVLLVQFSDVKFKRDNAQEEYLNYLNQEGYSNYYMSGSVRDFFIANSNGKYRPTFDVAGPITLSGTRDSYGALVDSRNMAAGAVKAVKEAMDSLIAQNVDFSPYDSDGDHVVDFVYMIYAGVGSADTDVQSAIWPHSYNAPKRLTRNYSMSKYACSPEIDGQAYMVNKKTDALNGIGTFCHEFSHVLGLVDHYDVYADNSRTKARYTPGRWDLMDAGSYNCPQNWSYTTSCSPANMSAFERFSLGWLEPRRLEISDTTFVLKSIQENDGLVLTSGSDNEYYFIEFRLKENFDKALPNKGLLIWHINYNRYNWTANEVNAADPMGVDLIEADGIADANTMAYDAFPTGRINSFNGFTTWAGDNLELEIYDIKIVDGHVEFKTRGDRISPVVESSSSSAESSSSSAKASSSSVKVSSSSAAESSSSEKSSSSMKSVLAVSSSSATRISSSSADVSMSGAAEPMVSSSSYKGMGMTKTSVASAVRFSVADRVLRIETKLTGKKTVNLFDANGTLLKTTSFNGEFCEIHMEKWRGKSFIIATLENGGRLIKSYKLRAN</sequence>
<name>A0ABM5LFQ0_FIBSS</name>
<accession>A0ABM5LFQ0</accession>
<evidence type="ECO:0000313" key="4">
    <source>
        <dbReference type="EMBL" id="ACX74333.1"/>
    </source>
</evidence>
<feature type="signal peptide" evidence="2">
    <location>
        <begin position="1"/>
        <end position="20"/>
    </location>
</feature>
<dbReference type="RefSeq" id="WP_015731799.1">
    <property type="nucleotide sequence ID" value="NC_017448.1"/>
</dbReference>
<dbReference type="SUPFAM" id="SSF55486">
    <property type="entry name" value="Metalloproteases ('zincins'), catalytic domain"/>
    <property type="match status" value="1"/>
</dbReference>
<feature type="region of interest" description="Disordered" evidence="1">
    <location>
        <begin position="561"/>
        <end position="601"/>
    </location>
</feature>
<dbReference type="GO" id="GO:0008237">
    <property type="term" value="F:metallopeptidase activity"/>
    <property type="evidence" value="ECO:0007669"/>
    <property type="project" value="UniProtKB-KW"/>
</dbReference>
<keyword evidence="5" id="KW-1185">Reference proteome</keyword>
<keyword evidence="4" id="KW-0482">Metalloprotease</keyword>
<dbReference type="PANTHER" id="PTHR41775">
    <property type="entry name" value="SECRETED PROTEIN-RELATED"/>
    <property type="match status" value="1"/>
</dbReference>
<organism evidence="4 5">
    <name type="scientific">Fibrobacter succinogenes (strain ATCC 19169 / S85)</name>
    <dbReference type="NCBI Taxonomy" id="59374"/>
    <lineage>
        <taxon>Bacteria</taxon>
        <taxon>Pseudomonadati</taxon>
        <taxon>Fibrobacterota</taxon>
        <taxon>Fibrobacteria</taxon>
        <taxon>Fibrobacterales</taxon>
        <taxon>Fibrobacteraceae</taxon>
        <taxon>Fibrobacter</taxon>
    </lineage>
</organism>
<feature type="region of interest" description="Disordered" evidence="1">
    <location>
        <begin position="118"/>
        <end position="143"/>
    </location>
</feature>
<dbReference type="NCBIfam" id="TIGR03296">
    <property type="entry name" value="M6dom_TIGR03296"/>
    <property type="match status" value="1"/>
</dbReference>
<gene>
    <name evidence="4" type="ordered locus">Fisuc_0723</name>
</gene>
<dbReference type="InterPro" id="IPR008757">
    <property type="entry name" value="Peptidase_M6-like_domain"/>
</dbReference>
<protein>
    <submittedName>
        <fullName evidence="4">M6 family metalloprotease domain protein</fullName>
    </submittedName>
</protein>
<dbReference type="EMBL" id="CP001792">
    <property type="protein sequence ID" value="ACX74333.1"/>
    <property type="molecule type" value="Genomic_DNA"/>
</dbReference>
<evidence type="ECO:0000313" key="5">
    <source>
        <dbReference type="Proteomes" id="UP000001497"/>
    </source>
</evidence>
<feature type="domain" description="Peptidase M6-like" evidence="3">
    <location>
        <begin position="182"/>
        <end position="422"/>
    </location>
</feature>
<proteinExistence type="predicted"/>
<keyword evidence="2" id="KW-0732">Signal</keyword>
<evidence type="ECO:0000259" key="3">
    <source>
        <dbReference type="Pfam" id="PF05547"/>
    </source>
</evidence>
<dbReference type="Proteomes" id="UP000001497">
    <property type="component" value="Chromosome"/>
</dbReference>
<feature type="compositionally biased region" description="Polar residues" evidence="1">
    <location>
        <begin position="121"/>
        <end position="139"/>
    </location>
</feature>
<reference evidence="4" key="1">
    <citation type="submission" date="2009-10" db="EMBL/GenBank/DDBJ databases">
        <title>Complete sequence of Fibrobacter succinogenes subsp. succinogenes S85.</title>
        <authorList>
            <consortium name="US DOE Joint Genome Institute"/>
            <person name="Lucas S."/>
            <person name="Copeland A."/>
            <person name="Lapidus A."/>
            <person name="Glavina del Rio T."/>
            <person name="Tice H."/>
            <person name="Bruce D."/>
            <person name="Goodwin L."/>
            <person name="Pitluck S."/>
            <person name="Chertkov O."/>
            <person name="Detter J.C."/>
            <person name="Han C."/>
            <person name="Tapia R."/>
            <person name="Larimer F."/>
            <person name="Land M."/>
            <person name="Hauser L."/>
            <person name="Kyrpides N."/>
            <person name="Mikhailova N."/>
            <person name="Weimer P.J."/>
            <person name="Stevenson D.M."/>
            <person name="Boyum J."/>
            <person name="Brumm P.I."/>
            <person name="Mead D."/>
        </authorList>
    </citation>
    <scope>NUCLEOTIDE SEQUENCE [LARGE SCALE GENOMIC DNA]</scope>
    <source>
        <strain evidence="4">S85</strain>
    </source>
</reference>
<keyword evidence="4" id="KW-0378">Hydrolase</keyword>